<evidence type="ECO:0000313" key="6">
    <source>
        <dbReference type="EMBL" id="GJD97307.1"/>
    </source>
</evidence>
<dbReference type="InterPro" id="IPR036162">
    <property type="entry name" value="Resolvase-like_N_sf"/>
</dbReference>
<dbReference type="InterPro" id="IPR006118">
    <property type="entry name" value="Recombinase_CS"/>
</dbReference>
<dbReference type="Pfam" id="PF00239">
    <property type="entry name" value="Resolvase"/>
    <property type="match status" value="1"/>
</dbReference>
<comment type="similarity">
    <text evidence="1">Belongs to the site-specific recombinase resolvase family.</text>
</comment>
<evidence type="ECO:0000259" key="5">
    <source>
        <dbReference type="PROSITE" id="PS51736"/>
    </source>
</evidence>
<name>A0ABQ4S579_9HYPH</name>
<keyword evidence="4" id="KW-0233">DNA recombination</keyword>
<dbReference type="InterPro" id="IPR006119">
    <property type="entry name" value="Resolv_N"/>
</dbReference>
<dbReference type="CDD" id="cd03768">
    <property type="entry name" value="SR_ResInv"/>
    <property type="match status" value="1"/>
</dbReference>
<evidence type="ECO:0000256" key="1">
    <source>
        <dbReference type="ARBA" id="ARBA00009913"/>
    </source>
</evidence>
<reference evidence="6" key="1">
    <citation type="journal article" date="2021" name="Front. Microbiol.">
        <title>Comprehensive Comparative Genomics and Phenotyping of Methylobacterium Species.</title>
        <authorList>
            <person name="Alessa O."/>
            <person name="Ogura Y."/>
            <person name="Fujitani Y."/>
            <person name="Takami H."/>
            <person name="Hayashi T."/>
            <person name="Sahin N."/>
            <person name="Tani A."/>
        </authorList>
    </citation>
    <scope>NUCLEOTIDE SEQUENCE</scope>
    <source>
        <strain evidence="6">DSM 19015</strain>
    </source>
</reference>
<protein>
    <submittedName>
        <fullName evidence="6">DNA-invertase hin</fullName>
    </submittedName>
</protein>
<keyword evidence="7" id="KW-1185">Reference proteome</keyword>
<dbReference type="PROSITE" id="PS51736">
    <property type="entry name" value="RECOMBINASES_3"/>
    <property type="match status" value="1"/>
</dbReference>
<sequence>MLVGYARTSTLEQEAGLEAQVRDLTALGCEKLFREQVSSVATRKGLEAAVEFCREGDTLVVTKLDRLARSVVHMGKIIAELEAKGVALRIVNLGVDTGTPTGKLMVNVLAGVAQFEREMMLERQREGIAKAKVEGAYRGRKPTARAKAAEIKALAGEGLSMAKIAKQLGIGVGSVHRVLSPEAA</sequence>
<evidence type="ECO:0000256" key="4">
    <source>
        <dbReference type="ARBA" id="ARBA00023172"/>
    </source>
</evidence>
<keyword evidence="3" id="KW-0238">DNA-binding</keyword>
<evidence type="ECO:0000256" key="2">
    <source>
        <dbReference type="ARBA" id="ARBA00022908"/>
    </source>
</evidence>
<evidence type="ECO:0000256" key="3">
    <source>
        <dbReference type="ARBA" id="ARBA00023125"/>
    </source>
</evidence>
<dbReference type="InterPro" id="IPR006120">
    <property type="entry name" value="Resolvase_HTH_dom"/>
</dbReference>
<accession>A0ABQ4S579</accession>
<reference evidence="6" key="2">
    <citation type="submission" date="2021-08" db="EMBL/GenBank/DDBJ databases">
        <authorList>
            <person name="Tani A."/>
            <person name="Ola A."/>
            <person name="Ogura Y."/>
            <person name="Katsura K."/>
            <person name="Hayashi T."/>
        </authorList>
    </citation>
    <scope>NUCLEOTIDE SEQUENCE</scope>
    <source>
        <strain evidence="6">DSM 19015</strain>
    </source>
</reference>
<dbReference type="Proteomes" id="UP001055125">
    <property type="component" value="Unassembled WGS sequence"/>
</dbReference>
<dbReference type="PROSITE" id="PS00398">
    <property type="entry name" value="RECOMBINASES_2"/>
    <property type="match status" value="1"/>
</dbReference>
<dbReference type="Gene3D" id="3.40.50.1390">
    <property type="entry name" value="Resolvase, N-terminal catalytic domain"/>
    <property type="match status" value="1"/>
</dbReference>
<comment type="caution">
    <text evidence="6">The sequence shown here is derived from an EMBL/GenBank/DDBJ whole genome shotgun (WGS) entry which is preliminary data.</text>
</comment>
<evidence type="ECO:0000313" key="7">
    <source>
        <dbReference type="Proteomes" id="UP001055125"/>
    </source>
</evidence>
<dbReference type="RefSeq" id="WP_238246384.1">
    <property type="nucleotide sequence ID" value="NZ_BPQP01000087.1"/>
</dbReference>
<dbReference type="InterPro" id="IPR050639">
    <property type="entry name" value="SSR_resolvase"/>
</dbReference>
<keyword evidence="2" id="KW-0229">DNA integration</keyword>
<dbReference type="PANTHER" id="PTHR30461:SF26">
    <property type="entry name" value="RESOLVASE HOMOLOG YNEB"/>
    <property type="match status" value="1"/>
</dbReference>
<dbReference type="SUPFAM" id="SSF53041">
    <property type="entry name" value="Resolvase-like"/>
    <property type="match status" value="1"/>
</dbReference>
<gene>
    <name evidence="6" type="primary">hin_2</name>
    <name evidence="6" type="ORF">OCOJLMKI_4536</name>
</gene>
<dbReference type="EMBL" id="BPQP01000087">
    <property type="protein sequence ID" value="GJD97307.1"/>
    <property type="molecule type" value="Genomic_DNA"/>
</dbReference>
<dbReference type="Pfam" id="PF02796">
    <property type="entry name" value="HTH_7"/>
    <property type="match status" value="1"/>
</dbReference>
<organism evidence="6 7">
    <name type="scientific">Methylobacterium iners</name>
    <dbReference type="NCBI Taxonomy" id="418707"/>
    <lineage>
        <taxon>Bacteria</taxon>
        <taxon>Pseudomonadati</taxon>
        <taxon>Pseudomonadota</taxon>
        <taxon>Alphaproteobacteria</taxon>
        <taxon>Hyphomicrobiales</taxon>
        <taxon>Methylobacteriaceae</taxon>
        <taxon>Methylobacterium</taxon>
    </lineage>
</organism>
<proteinExistence type="inferred from homology"/>
<feature type="domain" description="Resolvase/invertase-type recombinase catalytic" evidence="5">
    <location>
        <begin position="1"/>
        <end position="135"/>
    </location>
</feature>
<dbReference type="SMART" id="SM00857">
    <property type="entry name" value="Resolvase"/>
    <property type="match status" value="1"/>
</dbReference>
<dbReference type="PANTHER" id="PTHR30461">
    <property type="entry name" value="DNA-INVERTASE FROM LAMBDOID PROPHAGE"/>
    <property type="match status" value="1"/>
</dbReference>